<dbReference type="PROSITE" id="PS50405">
    <property type="entry name" value="GST_CTER"/>
    <property type="match status" value="1"/>
</dbReference>
<dbReference type="InterPro" id="IPR040079">
    <property type="entry name" value="Glutathione_S-Trfase"/>
</dbReference>
<dbReference type="PANTHER" id="PTHR44051">
    <property type="entry name" value="GLUTATHIONE S-TRANSFERASE-RELATED"/>
    <property type="match status" value="1"/>
</dbReference>
<dbReference type="SUPFAM" id="SSF52833">
    <property type="entry name" value="Thioredoxin-like"/>
    <property type="match status" value="1"/>
</dbReference>
<organism evidence="4 5">
    <name type="scientific">Lasiosphaeria ovina</name>
    <dbReference type="NCBI Taxonomy" id="92902"/>
    <lineage>
        <taxon>Eukaryota</taxon>
        <taxon>Fungi</taxon>
        <taxon>Dikarya</taxon>
        <taxon>Ascomycota</taxon>
        <taxon>Pezizomycotina</taxon>
        <taxon>Sordariomycetes</taxon>
        <taxon>Sordariomycetidae</taxon>
        <taxon>Sordariales</taxon>
        <taxon>Lasiosphaeriaceae</taxon>
        <taxon>Lasiosphaeria</taxon>
    </lineage>
</organism>
<dbReference type="InterPro" id="IPR010987">
    <property type="entry name" value="Glutathione-S-Trfase_C-like"/>
</dbReference>
<dbReference type="CDD" id="cd03048">
    <property type="entry name" value="GST_N_Ure2p_like"/>
    <property type="match status" value="1"/>
</dbReference>
<dbReference type="Proteomes" id="UP001287356">
    <property type="component" value="Unassembled WGS sequence"/>
</dbReference>
<comment type="caution">
    <text evidence="4">The sequence shown here is derived from an EMBL/GenBank/DDBJ whole genome shotgun (WGS) entry which is preliminary data.</text>
</comment>
<dbReference type="SFLD" id="SFLDG00358">
    <property type="entry name" value="Main_(cytGST)"/>
    <property type="match status" value="1"/>
</dbReference>
<dbReference type="PANTHER" id="PTHR44051:SF23">
    <property type="entry name" value="GLUTATHIONE S-TRANSFERASE-LIKE PROTEIN TPCF"/>
    <property type="match status" value="1"/>
</dbReference>
<evidence type="ECO:0000256" key="1">
    <source>
        <dbReference type="ARBA" id="ARBA00007409"/>
    </source>
</evidence>
<evidence type="ECO:0000259" key="2">
    <source>
        <dbReference type="PROSITE" id="PS50404"/>
    </source>
</evidence>
<sequence>MSRTDLKPIHIWGKGGPNPPKVAMILGELDLPHELQFVDFSEVKQPAYLAINPNGRIPAMHDPNTGITLWESAAIILYLIETYDKSQKISFAPGTPEHHHAHQWLLFQASGQAPYYGQATWFHKYHSERLPSAVARYVAEMRRVTGVLETWLTKQKAENEGKGGDGPWLVGNKASYADIAFVSWQLIGPTTVEGQGFDADEFPVVKDWLARLTARPGVAYGWSTKQVPGH</sequence>
<dbReference type="PROSITE" id="PS50404">
    <property type="entry name" value="GST_NTER"/>
    <property type="match status" value="1"/>
</dbReference>
<dbReference type="Gene3D" id="1.20.1050.130">
    <property type="match status" value="1"/>
</dbReference>
<feature type="domain" description="GST N-terminal" evidence="2">
    <location>
        <begin position="6"/>
        <end position="87"/>
    </location>
</feature>
<dbReference type="InterPro" id="IPR004045">
    <property type="entry name" value="Glutathione_S-Trfase_N"/>
</dbReference>
<dbReference type="SUPFAM" id="SSF47616">
    <property type="entry name" value="GST C-terminal domain-like"/>
    <property type="match status" value="1"/>
</dbReference>
<comment type="similarity">
    <text evidence="1">Belongs to the GST superfamily.</text>
</comment>
<dbReference type="EMBL" id="JAULSN010000003">
    <property type="protein sequence ID" value="KAK3376984.1"/>
    <property type="molecule type" value="Genomic_DNA"/>
</dbReference>
<keyword evidence="5" id="KW-1185">Reference proteome</keyword>
<protein>
    <submittedName>
        <fullName evidence="4">Glutathione S-transferase 1</fullName>
    </submittedName>
</protein>
<evidence type="ECO:0000313" key="5">
    <source>
        <dbReference type="Proteomes" id="UP001287356"/>
    </source>
</evidence>
<evidence type="ECO:0000259" key="3">
    <source>
        <dbReference type="PROSITE" id="PS50405"/>
    </source>
</evidence>
<dbReference type="InterPro" id="IPR036282">
    <property type="entry name" value="Glutathione-S-Trfase_C_sf"/>
</dbReference>
<reference evidence="4" key="2">
    <citation type="submission" date="2023-06" db="EMBL/GenBank/DDBJ databases">
        <authorList>
            <consortium name="Lawrence Berkeley National Laboratory"/>
            <person name="Haridas S."/>
            <person name="Hensen N."/>
            <person name="Bonometti L."/>
            <person name="Westerberg I."/>
            <person name="Brannstrom I.O."/>
            <person name="Guillou S."/>
            <person name="Cros-Aarteil S."/>
            <person name="Calhoun S."/>
            <person name="Kuo A."/>
            <person name="Mondo S."/>
            <person name="Pangilinan J."/>
            <person name="Riley R."/>
            <person name="Labutti K."/>
            <person name="Andreopoulos B."/>
            <person name="Lipzen A."/>
            <person name="Chen C."/>
            <person name="Yanf M."/>
            <person name="Daum C."/>
            <person name="Ng V."/>
            <person name="Clum A."/>
            <person name="Steindorff A."/>
            <person name="Ohm R."/>
            <person name="Martin F."/>
            <person name="Silar P."/>
            <person name="Natvig D."/>
            <person name="Lalanne C."/>
            <person name="Gautier V."/>
            <person name="Ament-Velasquez S.L."/>
            <person name="Kruys A."/>
            <person name="Hutchinson M.I."/>
            <person name="Powell A.J."/>
            <person name="Barry K."/>
            <person name="Miller A.N."/>
            <person name="Grigoriev I.V."/>
            <person name="Debuchy R."/>
            <person name="Gladieux P."/>
            <person name="Thoren M.H."/>
            <person name="Johannesson H."/>
        </authorList>
    </citation>
    <scope>NUCLEOTIDE SEQUENCE</scope>
    <source>
        <strain evidence="4">CBS 958.72</strain>
    </source>
</reference>
<proteinExistence type="inferred from homology"/>
<evidence type="ECO:0000313" key="4">
    <source>
        <dbReference type="EMBL" id="KAK3376984.1"/>
    </source>
</evidence>
<dbReference type="SFLD" id="SFLDG01151">
    <property type="entry name" value="Main.2:_Nu-like"/>
    <property type="match status" value="1"/>
</dbReference>
<dbReference type="Pfam" id="PF13409">
    <property type="entry name" value="GST_N_2"/>
    <property type="match status" value="1"/>
</dbReference>
<dbReference type="SFLD" id="SFLDS00019">
    <property type="entry name" value="Glutathione_Transferase_(cytos"/>
    <property type="match status" value="1"/>
</dbReference>
<dbReference type="InterPro" id="IPR004046">
    <property type="entry name" value="GST_C"/>
</dbReference>
<feature type="domain" description="GST C-terminal" evidence="3">
    <location>
        <begin position="94"/>
        <end position="230"/>
    </location>
</feature>
<dbReference type="Pfam" id="PF00043">
    <property type="entry name" value="GST_C"/>
    <property type="match status" value="1"/>
</dbReference>
<accession>A0AAE0KI79</accession>
<dbReference type="AlphaFoldDB" id="A0AAE0KI79"/>
<dbReference type="InterPro" id="IPR036249">
    <property type="entry name" value="Thioredoxin-like_sf"/>
</dbReference>
<name>A0AAE0KI79_9PEZI</name>
<gene>
    <name evidence="4" type="ORF">B0T24DRAFT_620223</name>
</gene>
<reference evidence="4" key="1">
    <citation type="journal article" date="2023" name="Mol. Phylogenet. Evol.">
        <title>Genome-scale phylogeny and comparative genomics of the fungal order Sordariales.</title>
        <authorList>
            <person name="Hensen N."/>
            <person name="Bonometti L."/>
            <person name="Westerberg I."/>
            <person name="Brannstrom I.O."/>
            <person name="Guillou S."/>
            <person name="Cros-Aarteil S."/>
            <person name="Calhoun S."/>
            <person name="Haridas S."/>
            <person name="Kuo A."/>
            <person name="Mondo S."/>
            <person name="Pangilinan J."/>
            <person name="Riley R."/>
            <person name="LaButti K."/>
            <person name="Andreopoulos B."/>
            <person name="Lipzen A."/>
            <person name="Chen C."/>
            <person name="Yan M."/>
            <person name="Daum C."/>
            <person name="Ng V."/>
            <person name="Clum A."/>
            <person name="Steindorff A."/>
            <person name="Ohm R.A."/>
            <person name="Martin F."/>
            <person name="Silar P."/>
            <person name="Natvig D.O."/>
            <person name="Lalanne C."/>
            <person name="Gautier V."/>
            <person name="Ament-Velasquez S.L."/>
            <person name="Kruys A."/>
            <person name="Hutchinson M.I."/>
            <person name="Powell A.J."/>
            <person name="Barry K."/>
            <person name="Miller A.N."/>
            <person name="Grigoriev I.V."/>
            <person name="Debuchy R."/>
            <person name="Gladieux P."/>
            <person name="Hiltunen Thoren M."/>
            <person name="Johannesson H."/>
        </authorList>
    </citation>
    <scope>NUCLEOTIDE SEQUENCE</scope>
    <source>
        <strain evidence="4">CBS 958.72</strain>
    </source>
</reference>